<proteinExistence type="predicted"/>
<keyword evidence="2 3" id="KW-0812">Transmembrane</keyword>
<reference evidence="4" key="4">
    <citation type="journal article" date="2018" name="Nat. Plants">
        <title>Whole-genome landscape of Medicago truncatula symbiotic genes.</title>
        <authorList>
            <person name="Pecrix Y."/>
            <person name="Gamas P."/>
            <person name="Carrere S."/>
        </authorList>
    </citation>
    <scope>NUCLEOTIDE SEQUENCE</scope>
    <source>
        <tissue evidence="4">Leaves</tissue>
    </source>
</reference>
<evidence type="ECO:0000313" key="6">
    <source>
        <dbReference type="Proteomes" id="UP000002051"/>
    </source>
</evidence>
<dbReference type="STRING" id="3880.G7J374"/>
<keyword evidence="2" id="KW-1133">Transmembrane helix</keyword>
<sequence>MGGQQKKISQRARDHVMGFKVSHKPAGFDLMQNCDLPPPSKVFLGPDKTVIFSMNRVCNISGKEEEQDSKQYGTYQLENGDDEKDKMKLLKALEASQTRAREAEKMAAILRKERDGLSIALLEEAMQLFACRQQMRLLELQVLKLQQPLWLQQQPAMSMFGCYARSSERTVGFPNEDGHDEKTTSVTWVLALIFSLGIGVASALAWGY</sequence>
<accession>G7J374</accession>
<evidence type="ECO:0000313" key="3">
    <source>
        <dbReference type="EMBL" id="AES72167.1"/>
    </source>
</evidence>
<dbReference type="Proteomes" id="UP000002051">
    <property type="component" value="Chromosome 3"/>
</dbReference>
<reference evidence="5" key="3">
    <citation type="submission" date="2015-04" db="UniProtKB">
        <authorList>
            <consortium name="EnsemblPlants"/>
        </authorList>
    </citation>
    <scope>IDENTIFICATION</scope>
    <source>
        <strain evidence="5">cv. Jemalong A17</strain>
    </source>
</reference>
<dbReference type="AlphaFoldDB" id="G7J374"/>
<protein>
    <submittedName>
        <fullName evidence="3">Transmembrane protein, putative</fullName>
    </submittedName>
</protein>
<name>G7J374_MEDTR</name>
<feature type="transmembrane region" description="Helical" evidence="2">
    <location>
        <begin position="186"/>
        <end position="206"/>
    </location>
</feature>
<evidence type="ECO:0000256" key="2">
    <source>
        <dbReference type="SAM" id="Phobius"/>
    </source>
</evidence>
<reference evidence="3 6" key="1">
    <citation type="journal article" date="2011" name="Nature">
        <title>The Medicago genome provides insight into the evolution of rhizobial symbioses.</title>
        <authorList>
            <person name="Young N.D."/>
            <person name="Debelle F."/>
            <person name="Oldroyd G.E."/>
            <person name="Geurts R."/>
            <person name="Cannon S.B."/>
            <person name="Udvardi M.K."/>
            <person name="Benedito V.A."/>
            <person name="Mayer K.F."/>
            <person name="Gouzy J."/>
            <person name="Schoof H."/>
            <person name="Van de Peer Y."/>
            <person name="Proost S."/>
            <person name="Cook D.R."/>
            <person name="Meyers B.C."/>
            <person name="Spannagl M."/>
            <person name="Cheung F."/>
            <person name="De Mita S."/>
            <person name="Krishnakumar V."/>
            <person name="Gundlach H."/>
            <person name="Zhou S."/>
            <person name="Mudge J."/>
            <person name="Bharti A.K."/>
            <person name="Murray J.D."/>
            <person name="Naoumkina M.A."/>
            <person name="Rosen B."/>
            <person name="Silverstein K.A."/>
            <person name="Tang H."/>
            <person name="Rombauts S."/>
            <person name="Zhao P.X."/>
            <person name="Zhou P."/>
            <person name="Barbe V."/>
            <person name="Bardou P."/>
            <person name="Bechner M."/>
            <person name="Bellec A."/>
            <person name="Berger A."/>
            <person name="Berges H."/>
            <person name="Bidwell S."/>
            <person name="Bisseling T."/>
            <person name="Choisne N."/>
            <person name="Couloux A."/>
            <person name="Denny R."/>
            <person name="Deshpande S."/>
            <person name="Dai X."/>
            <person name="Doyle J.J."/>
            <person name="Dudez A.M."/>
            <person name="Farmer A.D."/>
            <person name="Fouteau S."/>
            <person name="Franken C."/>
            <person name="Gibelin C."/>
            <person name="Gish J."/>
            <person name="Goldstein S."/>
            <person name="Gonzalez A.J."/>
            <person name="Green P.J."/>
            <person name="Hallab A."/>
            <person name="Hartog M."/>
            <person name="Hua A."/>
            <person name="Humphray S.J."/>
            <person name="Jeong D.H."/>
            <person name="Jing Y."/>
            <person name="Jocker A."/>
            <person name="Kenton S.M."/>
            <person name="Kim D.J."/>
            <person name="Klee K."/>
            <person name="Lai H."/>
            <person name="Lang C."/>
            <person name="Lin S."/>
            <person name="Macmil S.L."/>
            <person name="Magdelenat G."/>
            <person name="Matthews L."/>
            <person name="McCorrison J."/>
            <person name="Monaghan E.L."/>
            <person name="Mun J.H."/>
            <person name="Najar F.Z."/>
            <person name="Nicholson C."/>
            <person name="Noirot C."/>
            <person name="O'Bleness M."/>
            <person name="Paule C.R."/>
            <person name="Poulain J."/>
            <person name="Prion F."/>
            <person name="Qin B."/>
            <person name="Qu C."/>
            <person name="Retzel E.F."/>
            <person name="Riddle C."/>
            <person name="Sallet E."/>
            <person name="Samain S."/>
            <person name="Samson N."/>
            <person name="Sanders I."/>
            <person name="Saurat O."/>
            <person name="Scarpelli C."/>
            <person name="Schiex T."/>
            <person name="Segurens B."/>
            <person name="Severin A.J."/>
            <person name="Sherrier D.J."/>
            <person name="Shi R."/>
            <person name="Sims S."/>
            <person name="Singer S.R."/>
            <person name="Sinharoy S."/>
            <person name="Sterck L."/>
            <person name="Viollet A."/>
            <person name="Wang B.B."/>
            <person name="Wang K."/>
            <person name="Wang M."/>
            <person name="Wang X."/>
            <person name="Warfsmann J."/>
            <person name="Weissenbach J."/>
            <person name="White D.D."/>
            <person name="White J.D."/>
            <person name="Wiley G.B."/>
            <person name="Wincker P."/>
            <person name="Xing Y."/>
            <person name="Yang L."/>
            <person name="Yao Z."/>
            <person name="Ying F."/>
            <person name="Zhai J."/>
            <person name="Zhou L."/>
            <person name="Zuber A."/>
            <person name="Denarie J."/>
            <person name="Dixon R.A."/>
            <person name="May G.D."/>
            <person name="Schwartz D.C."/>
            <person name="Rogers J."/>
            <person name="Quetier F."/>
            <person name="Town C.D."/>
            <person name="Roe B.A."/>
        </authorList>
    </citation>
    <scope>NUCLEOTIDE SEQUENCE [LARGE SCALE GENOMIC DNA]</scope>
    <source>
        <strain evidence="3">A17</strain>
        <strain evidence="5 6">cv. Jemalong A17</strain>
    </source>
</reference>
<dbReference type="Proteomes" id="UP000265566">
    <property type="component" value="Chromosome 3"/>
</dbReference>
<dbReference type="OrthoDB" id="1673621at2759"/>
<keyword evidence="1" id="KW-0175">Coiled coil</keyword>
<evidence type="ECO:0000313" key="4">
    <source>
        <dbReference type="EMBL" id="RHN69345.1"/>
    </source>
</evidence>
<dbReference type="EMBL" id="PSQE01000003">
    <property type="protein sequence ID" value="RHN69345.1"/>
    <property type="molecule type" value="Genomic_DNA"/>
</dbReference>
<dbReference type="OMA" id="MGLMINK"/>
<dbReference type="HOGENOM" id="CLU_115140_0_0_1"/>
<evidence type="ECO:0000313" key="5">
    <source>
        <dbReference type="EnsemblPlants" id="AES72167"/>
    </source>
</evidence>
<dbReference type="PANTHER" id="PTHR33868">
    <property type="entry name" value="EXPRESSED PROTEIN"/>
    <property type="match status" value="1"/>
</dbReference>
<dbReference type="EMBL" id="CM001219">
    <property type="protein sequence ID" value="AES72167.1"/>
    <property type="molecule type" value="Genomic_DNA"/>
</dbReference>
<keyword evidence="2" id="KW-0472">Membrane</keyword>
<dbReference type="KEGG" id="mtr:11422679"/>
<dbReference type="PANTHER" id="PTHR33868:SF10">
    <property type="entry name" value="OS08G0483100 PROTEIN"/>
    <property type="match status" value="1"/>
</dbReference>
<dbReference type="EnsemblPlants" id="AES72167">
    <property type="protein sequence ID" value="AES72167"/>
    <property type="gene ID" value="MTR_3g086760"/>
</dbReference>
<reference evidence="3 6" key="2">
    <citation type="journal article" date="2014" name="BMC Genomics">
        <title>An improved genome release (version Mt4.0) for the model legume Medicago truncatula.</title>
        <authorList>
            <person name="Tang H."/>
            <person name="Krishnakumar V."/>
            <person name="Bidwell S."/>
            <person name="Rosen B."/>
            <person name="Chan A."/>
            <person name="Zhou S."/>
            <person name="Gentzbittel L."/>
            <person name="Childs K.L."/>
            <person name="Yandell M."/>
            <person name="Gundlach H."/>
            <person name="Mayer K.F."/>
            <person name="Schwartz D.C."/>
            <person name="Town C.D."/>
        </authorList>
    </citation>
    <scope>GENOME REANNOTATION</scope>
    <source>
        <strain evidence="5 6">cv. Jemalong A17</strain>
    </source>
</reference>
<organism evidence="3 6">
    <name type="scientific">Medicago truncatula</name>
    <name type="common">Barrel medic</name>
    <name type="synonym">Medicago tribuloides</name>
    <dbReference type="NCBI Taxonomy" id="3880"/>
    <lineage>
        <taxon>Eukaryota</taxon>
        <taxon>Viridiplantae</taxon>
        <taxon>Streptophyta</taxon>
        <taxon>Embryophyta</taxon>
        <taxon>Tracheophyta</taxon>
        <taxon>Spermatophyta</taxon>
        <taxon>Magnoliopsida</taxon>
        <taxon>eudicotyledons</taxon>
        <taxon>Gunneridae</taxon>
        <taxon>Pentapetalae</taxon>
        <taxon>rosids</taxon>
        <taxon>fabids</taxon>
        <taxon>Fabales</taxon>
        <taxon>Fabaceae</taxon>
        <taxon>Papilionoideae</taxon>
        <taxon>50 kb inversion clade</taxon>
        <taxon>NPAAA clade</taxon>
        <taxon>Hologalegina</taxon>
        <taxon>IRL clade</taxon>
        <taxon>Trifolieae</taxon>
        <taxon>Medicago</taxon>
    </lineage>
</organism>
<dbReference type="Gramene" id="rna17797">
    <property type="protein sequence ID" value="RHN69345.1"/>
    <property type="gene ID" value="gene17797"/>
</dbReference>
<keyword evidence="6" id="KW-1185">Reference proteome</keyword>
<dbReference type="PaxDb" id="3880-AES72167"/>
<gene>
    <name evidence="5" type="primary">11422679</name>
    <name evidence="3" type="ordered locus">MTR_3g086760</name>
    <name evidence="4" type="ORF">MtrunA17_Chr3g0123671</name>
</gene>
<dbReference type="eggNOG" id="ENOG502S4RF">
    <property type="taxonomic scope" value="Eukaryota"/>
</dbReference>
<feature type="coiled-coil region" evidence="1">
    <location>
        <begin position="86"/>
        <end position="113"/>
    </location>
</feature>
<evidence type="ECO:0000256" key="1">
    <source>
        <dbReference type="SAM" id="Coils"/>
    </source>
</evidence>